<gene>
    <name evidence="2" type="ORF">QTN89_27640</name>
</gene>
<dbReference type="PIRSF" id="PIRSF016919">
    <property type="entry name" value="HupE_UreJ"/>
    <property type="match status" value="1"/>
</dbReference>
<organism evidence="2 3">
    <name type="scientific">Roseiconus lacunae</name>
    <dbReference type="NCBI Taxonomy" id="2605694"/>
    <lineage>
        <taxon>Bacteria</taxon>
        <taxon>Pseudomonadati</taxon>
        <taxon>Planctomycetota</taxon>
        <taxon>Planctomycetia</taxon>
        <taxon>Pirellulales</taxon>
        <taxon>Pirellulaceae</taxon>
        <taxon>Roseiconus</taxon>
    </lineage>
</organism>
<reference evidence="2 3" key="1">
    <citation type="submission" date="2023-06" db="EMBL/GenBank/DDBJ databases">
        <title>Roseiconus lacunae JC819 isolated from Gulf of Mannar region, Tamil Nadu.</title>
        <authorList>
            <person name="Pk S."/>
            <person name="Ch S."/>
            <person name="Ch V.R."/>
        </authorList>
    </citation>
    <scope>NUCLEOTIDE SEQUENCE [LARGE SCALE GENOMIC DNA]</scope>
    <source>
        <strain evidence="2 3">JC819</strain>
    </source>
</reference>
<comment type="caution">
    <text evidence="2">The sequence shown here is derived from an EMBL/GenBank/DDBJ whole genome shotgun (WGS) entry which is preliminary data.</text>
</comment>
<feature type="transmembrane region" description="Helical" evidence="1">
    <location>
        <begin position="106"/>
        <end position="125"/>
    </location>
</feature>
<dbReference type="RefSeq" id="WP_289167402.1">
    <property type="nucleotide sequence ID" value="NZ_JASZZN010000035.1"/>
</dbReference>
<sequence>MAYVFLGGPAMAHPHHSMSNPGGFVPGFAHPWLGLDHLLAMVAVGVLAVRIGGRALWGVPVTFLAFLAVGGVIGLEGFKTRLIEAGIALSVILLGVALASGKKYPLGVTLVGVAAMALFHGHVHGAELPAMAAPGTYAVGLLVATALLHLLGVAAGMYLTGSVKRTAALRFSGAVIAIAGAAFLFQA</sequence>
<proteinExistence type="predicted"/>
<feature type="transmembrane region" description="Helical" evidence="1">
    <location>
        <begin position="167"/>
        <end position="185"/>
    </location>
</feature>
<dbReference type="InterPro" id="IPR007038">
    <property type="entry name" value="HupE_UreJ"/>
</dbReference>
<dbReference type="Pfam" id="PF04955">
    <property type="entry name" value="HupE_UreJ"/>
    <property type="match status" value="1"/>
</dbReference>
<accession>A0ABT7PRY4</accession>
<protein>
    <submittedName>
        <fullName evidence="2">HupE/UreJ family protein</fullName>
    </submittedName>
</protein>
<keyword evidence="1" id="KW-0472">Membrane</keyword>
<evidence type="ECO:0000313" key="2">
    <source>
        <dbReference type="EMBL" id="MDM4019260.1"/>
    </source>
</evidence>
<dbReference type="Proteomes" id="UP001239462">
    <property type="component" value="Unassembled WGS sequence"/>
</dbReference>
<feature type="transmembrane region" description="Helical" evidence="1">
    <location>
        <begin position="28"/>
        <end position="49"/>
    </location>
</feature>
<name>A0ABT7PRY4_9BACT</name>
<keyword evidence="1" id="KW-0812">Transmembrane</keyword>
<keyword evidence="3" id="KW-1185">Reference proteome</keyword>
<dbReference type="EMBL" id="JASZZN010000035">
    <property type="protein sequence ID" value="MDM4019260.1"/>
    <property type="molecule type" value="Genomic_DNA"/>
</dbReference>
<feature type="transmembrane region" description="Helical" evidence="1">
    <location>
        <begin position="137"/>
        <end position="160"/>
    </location>
</feature>
<feature type="transmembrane region" description="Helical" evidence="1">
    <location>
        <begin position="81"/>
        <end position="99"/>
    </location>
</feature>
<evidence type="ECO:0000256" key="1">
    <source>
        <dbReference type="SAM" id="Phobius"/>
    </source>
</evidence>
<evidence type="ECO:0000313" key="3">
    <source>
        <dbReference type="Proteomes" id="UP001239462"/>
    </source>
</evidence>
<feature type="transmembrane region" description="Helical" evidence="1">
    <location>
        <begin position="56"/>
        <end position="75"/>
    </location>
</feature>
<keyword evidence="1" id="KW-1133">Transmembrane helix</keyword>